<comment type="caution">
    <text evidence="1">The sequence shown here is derived from an EMBL/GenBank/DDBJ whole genome shotgun (WGS) entry which is preliminary data.</text>
</comment>
<dbReference type="Proteomes" id="UP000782475">
    <property type="component" value="Unassembled WGS sequence"/>
</dbReference>
<protein>
    <submittedName>
        <fullName evidence="1">Uncharacterized protein</fullName>
    </submittedName>
</protein>
<organism evidence="1 2">
    <name type="scientific">Stutzerimonas chloritidismutans</name>
    <name type="common">Pseudomonas chloritidismutans</name>
    <dbReference type="NCBI Taxonomy" id="203192"/>
    <lineage>
        <taxon>Bacteria</taxon>
        <taxon>Pseudomonadati</taxon>
        <taxon>Pseudomonadota</taxon>
        <taxon>Gammaproteobacteria</taxon>
        <taxon>Pseudomonadales</taxon>
        <taxon>Pseudomonadaceae</taxon>
        <taxon>Stutzerimonas</taxon>
    </lineage>
</organism>
<keyword evidence="2" id="KW-1185">Reference proteome</keyword>
<proteinExistence type="predicted"/>
<evidence type="ECO:0000313" key="1">
    <source>
        <dbReference type="EMBL" id="MBX7271100.1"/>
    </source>
</evidence>
<accession>A0ACC5VF90</accession>
<name>A0ACC5VF90_STUCH</name>
<reference evidence="1 2" key="1">
    <citation type="journal article" date="2021" name="Appl. Microbiol. Biotechnol.">
        <title>Biotechnological applications of marine bacteria in bioremediation of environments polluted with hydrocarbons and plastics.</title>
        <authorList>
            <person name="Muriel-Millan L.F."/>
            <person name="Millan-Lopez S."/>
            <person name="Pardo-Lopez L."/>
        </authorList>
    </citation>
    <scope>NUCLEOTIDE SEQUENCE [LARGE SCALE GENOMIC DNA]</scope>
    <source>
        <strain evidence="1 2">GOM4</strain>
    </source>
</reference>
<evidence type="ECO:0000313" key="2">
    <source>
        <dbReference type="Proteomes" id="UP000782475"/>
    </source>
</evidence>
<gene>
    <name evidence="1" type="ORF">KJJ99_04720</name>
</gene>
<dbReference type="EMBL" id="JAHHFP010000011">
    <property type="protein sequence ID" value="MBX7271100.1"/>
    <property type="molecule type" value="Genomic_DNA"/>
</dbReference>
<sequence length="161" mass="17451">MRATTLEHGPLTTLEAAIDRDAREAIRGGHTAVCAILEEPYGPFQKRLSCSYPDHHLHADDVERVIALVQGPAVLAWFEQVYGVVSFKPTPVPATRDALKALGKLLQAEGEFVGSLHDGAADNVWEAHEVETLRGHANRMISEILGIVAGAEQAMGEQRHG</sequence>